<keyword evidence="2" id="KW-1185">Reference proteome</keyword>
<reference evidence="1" key="1">
    <citation type="submission" date="2021-06" db="EMBL/GenBank/DDBJ databases">
        <authorList>
            <person name="Kallberg Y."/>
            <person name="Tangrot J."/>
            <person name="Rosling A."/>
        </authorList>
    </citation>
    <scope>NUCLEOTIDE SEQUENCE</scope>
    <source>
        <strain evidence="1">IL203A</strain>
    </source>
</reference>
<dbReference type="EMBL" id="CAJVPU010008972">
    <property type="protein sequence ID" value="CAG8590066.1"/>
    <property type="molecule type" value="Genomic_DNA"/>
</dbReference>
<feature type="non-terminal residue" evidence="1">
    <location>
        <position position="1"/>
    </location>
</feature>
<sequence length="56" mass="6688">IGVLLDLKIASINVKVKPDTEVKRAEFEIERENIEQLDLQKEGCNYNMRRLQLWRM</sequence>
<accession>A0ACA9MG22</accession>
<name>A0ACA9MG22_9GLOM</name>
<gene>
    <name evidence="1" type="ORF">DHETER_LOCUS6827</name>
</gene>
<organism evidence="1 2">
    <name type="scientific">Dentiscutata heterogama</name>
    <dbReference type="NCBI Taxonomy" id="1316150"/>
    <lineage>
        <taxon>Eukaryota</taxon>
        <taxon>Fungi</taxon>
        <taxon>Fungi incertae sedis</taxon>
        <taxon>Mucoromycota</taxon>
        <taxon>Glomeromycotina</taxon>
        <taxon>Glomeromycetes</taxon>
        <taxon>Diversisporales</taxon>
        <taxon>Gigasporaceae</taxon>
        <taxon>Dentiscutata</taxon>
    </lineage>
</organism>
<protein>
    <submittedName>
        <fullName evidence="1">6793_t:CDS:1</fullName>
    </submittedName>
</protein>
<evidence type="ECO:0000313" key="2">
    <source>
        <dbReference type="Proteomes" id="UP000789702"/>
    </source>
</evidence>
<comment type="caution">
    <text evidence="1">The sequence shown here is derived from an EMBL/GenBank/DDBJ whole genome shotgun (WGS) entry which is preliminary data.</text>
</comment>
<proteinExistence type="predicted"/>
<evidence type="ECO:0000313" key="1">
    <source>
        <dbReference type="EMBL" id="CAG8590066.1"/>
    </source>
</evidence>
<dbReference type="Proteomes" id="UP000789702">
    <property type="component" value="Unassembled WGS sequence"/>
</dbReference>